<evidence type="ECO:0000313" key="3">
    <source>
        <dbReference type="EMBL" id="PJZ73621.1"/>
    </source>
</evidence>
<dbReference type="Proteomes" id="UP000231962">
    <property type="component" value="Unassembled WGS sequence"/>
</dbReference>
<protein>
    <submittedName>
        <fullName evidence="3">Uncharacterized protein</fullName>
    </submittedName>
</protein>
<name>A0A2M9ZNQ6_9LEPT</name>
<accession>A0A2M9ZNQ6</accession>
<keyword evidence="1" id="KW-0472">Membrane</keyword>
<sequence length="571" mass="66879">MHRSAGLFGAISAFLLIVFFLADFWLSEDSFITFRVLDNFWNGHGLRWNISERVQVFTHPLWMVILLSIYPSGFLFFGVLALSLALWLGTSYNLLYFVFKRGEPRDTFLGFLLLCMILSSRFFLDYSSSGLETPLSYFLLSYWWTVREKISRFQNPKHVIERGILSSLLLLTRYDLILWILPDWIRYFKSVFREKNIPKYEYYRIFLFSTIGFLPFFFWFFFSWIYFGSPFPNTYFAKTNISHSLLEKIQSGLSLIKVSILWDPVLILPMFAYLLISGIRRKLEDPSLILVSSFLHLGYLFYVGGDFMAGRFLTPFFLGSLFLLKDELFKKQNGFVGLASPLEKGVLFFSFLFLLFVQIFSSYATWRSFVPSMERPLQLKDGVVDERASYRNHTSIRAFLSDNGPDKHPWALWGKKSVLRKTGEEIRFTTNVGLAGYYGGPNLHLVDELALTDPFLSRLPGRGFPGHYLRLVPKGYKEVISEVRDNLEDADLDRFLYETRLLSEGELFTWERCLVSFSFLFTRNGNYKSRLGNRSYSFDMSLFRETIYGLPFKNFSDQKVIIEQNKYYFSN</sequence>
<comment type="caution">
    <text evidence="3">The sequence shown here is derived from an EMBL/GenBank/DDBJ whole genome shotgun (WGS) entry which is preliminary data.</text>
</comment>
<feature type="transmembrane region" description="Helical" evidence="1">
    <location>
        <begin position="108"/>
        <end position="124"/>
    </location>
</feature>
<proteinExistence type="predicted"/>
<keyword evidence="1" id="KW-0812">Transmembrane</keyword>
<dbReference type="Proteomes" id="UP000231990">
    <property type="component" value="Unassembled WGS sequence"/>
</dbReference>
<keyword evidence="4" id="KW-1185">Reference proteome</keyword>
<evidence type="ECO:0000313" key="4">
    <source>
        <dbReference type="Proteomes" id="UP000231962"/>
    </source>
</evidence>
<dbReference type="OrthoDB" id="2020414at2"/>
<reference evidence="4 5" key="1">
    <citation type="submission" date="2017-07" db="EMBL/GenBank/DDBJ databases">
        <title>Leptospira spp. isolated from tropical soils.</title>
        <authorList>
            <person name="Thibeaux R."/>
            <person name="Iraola G."/>
            <person name="Ferres I."/>
            <person name="Bierque E."/>
            <person name="Girault D."/>
            <person name="Soupe-Gilbert M.-E."/>
            <person name="Picardeau M."/>
            <person name="Goarant C."/>
        </authorList>
    </citation>
    <scope>NUCLEOTIDE SEQUENCE [LARGE SCALE GENOMIC DNA]</scope>
    <source>
        <strain evidence="3 5">FH1-B-B1</strain>
        <strain evidence="2 4">FH1-B-C1</strain>
    </source>
</reference>
<dbReference type="RefSeq" id="WP_100713917.1">
    <property type="nucleotide sequence ID" value="NZ_NPDY01000008.1"/>
</dbReference>
<evidence type="ECO:0000313" key="2">
    <source>
        <dbReference type="EMBL" id="PJZ69634.1"/>
    </source>
</evidence>
<organism evidence="3 5">
    <name type="scientific">Leptospira perolatii</name>
    <dbReference type="NCBI Taxonomy" id="2023191"/>
    <lineage>
        <taxon>Bacteria</taxon>
        <taxon>Pseudomonadati</taxon>
        <taxon>Spirochaetota</taxon>
        <taxon>Spirochaetia</taxon>
        <taxon>Leptospirales</taxon>
        <taxon>Leptospiraceae</taxon>
        <taxon>Leptospira</taxon>
    </lineage>
</organism>
<evidence type="ECO:0000313" key="5">
    <source>
        <dbReference type="Proteomes" id="UP000231990"/>
    </source>
</evidence>
<keyword evidence="1" id="KW-1133">Transmembrane helix</keyword>
<feature type="transmembrane region" description="Helical" evidence="1">
    <location>
        <begin position="308"/>
        <end position="324"/>
    </location>
</feature>
<feature type="transmembrane region" description="Helical" evidence="1">
    <location>
        <begin position="283"/>
        <end position="302"/>
    </location>
</feature>
<dbReference type="EMBL" id="NPDZ01000004">
    <property type="protein sequence ID" value="PJZ73621.1"/>
    <property type="molecule type" value="Genomic_DNA"/>
</dbReference>
<feature type="transmembrane region" description="Helical" evidence="1">
    <location>
        <begin position="7"/>
        <end position="26"/>
    </location>
</feature>
<dbReference type="EMBL" id="NPDY01000008">
    <property type="protein sequence ID" value="PJZ69634.1"/>
    <property type="molecule type" value="Genomic_DNA"/>
</dbReference>
<dbReference type="AlphaFoldDB" id="A0A2M9ZNQ6"/>
<feature type="transmembrane region" description="Helical" evidence="1">
    <location>
        <begin position="202"/>
        <end position="227"/>
    </location>
</feature>
<feature type="transmembrane region" description="Helical" evidence="1">
    <location>
        <begin position="163"/>
        <end position="181"/>
    </location>
</feature>
<feature type="transmembrane region" description="Helical" evidence="1">
    <location>
        <begin position="61"/>
        <end position="88"/>
    </location>
</feature>
<gene>
    <name evidence="2" type="ORF">CH360_10160</name>
    <name evidence="3" type="ORF">CH373_09015</name>
</gene>
<feature type="transmembrane region" description="Helical" evidence="1">
    <location>
        <begin position="255"/>
        <end position="276"/>
    </location>
</feature>
<feature type="transmembrane region" description="Helical" evidence="1">
    <location>
        <begin position="345"/>
        <end position="366"/>
    </location>
</feature>
<evidence type="ECO:0000256" key="1">
    <source>
        <dbReference type="SAM" id="Phobius"/>
    </source>
</evidence>